<reference evidence="1" key="1">
    <citation type="submission" date="2020-05" db="EMBL/GenBank/DDBJ databases">
        <authorList>
            <person name="Chiriac C."/>
            <person name="Salcher M."/>
            <person name="Ghai R."/>
            <person name="Kavagutti S V."/>
        </authorList>
    </citation>
    <scope>NUCLEOTIDE SEQUENCE</scope>
</reference>
<sequence length="365" mass="39540">MEKSKKSVAGSRRDTRRRFEQWVQNPACGANLVSAVHNVKMGAVARRENPLAPKEGQSVFALARGNNFESSLVRDGAKVLLASMHKVGLLKKSEKSFLDFRTSANGGPLADLDEAIKKSEKLLVSLADTSTFRGVISSLTLRIPKGVMLPEATLIIDVVCIKDNPEEDSGAIISVGEVKTYPDRGGYTSKSDLAKARAQMGLYVHALELVLEKLGLSASLALSNEGFLILTYPGSNQPRIRMGEDLRFQAERAKRGFELMGESAERMPDIIGAGEDEEDLDMINEVLKAPVAFSDACLSFCERSEACFNRAMADGSGAVLGDEVERFLGGMGLSRVDELLDGAKAKNSTERDFLSQMKSPIVGFS</sequence>
<evidence type="ECO:0000313" key="2">
    <source>
        <dbReference type="EMBL" id="CAB5110672.1"/>
    </source>
</evidence>
<dbReference type="EMBL" id="CAFBRX010000007">
    <property type="protein sequence ID" value="CAB5110672.1"/>
    <property type="molecule type" value="Genomic_DNA"/>
</dbReference>
<dbReference type="AlphaFoldDB" id="A0A6J7T201"/>
<gene>
    <name evidence="1" type="ORF">UFOPK4275_00511</name>
    <name evidence="2" type="ORF">UFOPK4422_00150</name>
</gene>
<protein>
    <submittedName>
        <fullName evidence="1">Unannotated protein</fullName>
    </submittedName>
</protein>
<proteinExistence type="predicted"/>
<evidence type="ECO:0000313" key="1">
    <source>
        <dbReference type="EMBL" id="CAB5047774.1"/>
    </source>
</evidence>
<name>A0A6J7T201_9ZZZZ</name>
<dbReference type="EMBL" id="CAFBQJ010000068">
    <property type="protein sequence ID" value="CAB5047774.1"/>
    <property type="molecule type" value="Genomic_DNA"/>
</dbReference>
<organism evidence="1">
    <name type="scientific">freshwater metagenome</name>
    <dbReference type="NCBI Taxonomy" id="449393"/>
    <lineage>
        <taxon>unclassified sequences</taxon>
        <taxon>metagenomes</taxon>
        <taxon>ecological metagenomes</taxon>
    </lineage>
</organism>
<accession>A0A6J7T201</accession>